<dbReference type="RefSeq" id="WP_079567608.1">
    <property type="nucleotide sequence ID" value="NZ_LT670818.1"/>
</dbReference>
<evidence type="ECO:0008006" key="3">
    <source>
        <dbReference type="Google" id="ProtNLM"/>
    </source>
</evidence>
<gene>
    <name evidence="1" type="ORF">SAMN05444169_4240</name>
</gene>
<evidence type="ECO:0000313" key="2">
    <source>
        <dbReference type="Proteomes" id="UP000190675"/>
    </source>
</evidence>
<dbReference type="OrthoDB" id="8004182at2"/>
<dbReference type="EMBL" id="LT670818">
    <property type="protein sequence ID" value="SHG80794.1"/>
    <property type="molecule type" value="Genomic_DNA"/>
</dbReference>
<protein>
    <recommendedName>
        <fullName evidence="3">MetA-pathway of phenol degradation</fullName>
    </recommendedName>
</protein>
<name>A0A1M5MTV6_9BRAD</name>
<reference evidence="1 2" key="1">
    <citation type="submission" date="2016-11" db="EMBL/GenBank/DDBJ databases">
        <authorList>
            <person name="Jaros S."/>
            <person name="Januszkiewicz K."/>
            <person name="Wedrychowicz H."/>
        </authorList>
    </citation>
    <scope>NUCLEOTIDE SEQUENCE [LARGE SCALE GENOMIC DNA]</scope>
    <source>
        <strain evidence="1 2">GAS242</strain>
    </source>
</reference>
<proteinExistence type="predicted"/>
<sequence length="297" mass="31557">MAGASKRFARAARRAAESCLLLALATLPTGARCGTIETEHLFGFTIGSDVGDVGERELEGSVTGRFAKRNGLYGATESTMSAEFVPIANLRTEITGAVVSYDIAGVSGLADQRYAAFGGLSADIRYRLLDRASAPFGLAVGAEPHWGRADEVTGEPGRQYGVDFVAAADWEIVPDRVVAAFNLLYQPETMRSNMTGTWSQESTAGIAFAVMAQVRSGIFVGGEARYLRKYDGLGLDALAGQGFFIGPTIYVKLSEKAWITVAWSAQAAGQATASSAGALDLVNFERRQARVLFGVNF</sequence>
<evidence type="ECO:0000313" key="1">
    <source>
        <dbReference type="EMBL" id="SHG80794.1"/>
    </source>
</evidence>
<dbReference type="Proteomes" id="UP000190675">
    <property type="component" value="Chromosome I"/>
</dbReference>
<organism evidence="1 2">
    <name type="scientific">Bradyrhizobium erythrophlei</name>
    <dbReference type="NCBI Taxonomy" id="1437360"/>
    <lineage>
        <taxon>Bacteria</taxon>
        <taxon>Pseudomonadati</taxon>
        <taxon>Pseudomonadota</taxon>
        <taxon>Alphaproteobacteria</taxon>
        <taxon>Hyphomicrobiales</taxon>
        <taxon>Nitrobacteraceae</taxon>
        <taxon>Bradyrhizobium</taxon>
    </lineage>
</organism>
<dbReference type="AlphaFoldDB" id="A0A1M5MTV6"/>
<accession>A0A1M5MTV6</accession>